<dbReference type="CDD" id="cd06261">
    <property type="entry name" value="TM_PBP2"/>
    <property type="match status" value="1"/>
</dbReference>
<name>A0A975IEF3_9SPIR</name>
<dbReference type="EMBL" id="CP054257">
    <property type="protein sequence ID" value="QTQ11960.1"/>
    <property type="molecule type" value="Genomic_DNA"/>
</dbReference>
<keyword evidence="3 8" id="KW-0813">Transport</keyword>
<feature type="transmembrane region" description="Helical" evidence="8">
    <location>
        <begin position="13"/>
        <end position="35"/>
    </location>
</feature>
<accession>A0A975IEF3</accession>
<evidence type="ECO:0000256" key="5">
    <source>
        <dbReference type="ARBA" id="ARBA00022692"/>
    </source>
</evidence>
<evidence type="ECO:0000313" key="12">
    <source>
        <dbReference type="Proteomes" id="UP000671908"/>
    </source>
</evidence>
<dbReference type="Proteomes" id="UP000671995">
    <property type="component" value="Chromosome"/>
</dbReference>
<evidence type="ECO:0000256" key="7">
    <source>
        <dbReference type="ARBA" id="ARBA00023136"/>
    </source>
</evidence>
<keyword evidence="7 8" id="KW-0472">Membrane</keyword>
<evidence type="ECO:0000256" key="4">
    <source>
        <dbReference type="ARBA" id="ARBA00022475"/>
    </source>
</evidence>
<comment type="subcellular location">
    <subcellularLocation>
        <location evidence="1 8">Cell membrane</location>
        <topology evidence="1 8">Multi-pass membrane protein</topology>
    </subcellularLocation>
</comment>
<dbReference type="Proteomes" id="UP000671908">
    <property type="component" value="Chromosome"/>
</dbReference>
<evidence type="ECO:0000313" key="11">
    <source>
        <dbReference type="EMBL" id="QTQ13843.1"/>
    </source>
</evidence>
<feature type="transmembrane region" description="Helical" evidence="8">
    <location>
        <begin position="110"/>
        <end position="130"/>
    </location>
</feature>
<dbReference type="AlphaFoldDB" id="A0A975IEF3"/>
<keyword evidence="12" id="KW-1185">Reference proteome</keyword>
<feature type="transmembrane region" description="Helical" evidence="8">
    <location>
        <begin position="245"/>
        <end position="268"/>
    </location>
</feature>
<evidence type="ECO:0000256" key="3">
    <source>
        <dbReference type="ARBA" id="ARBA00022448"/>
    </source>
</evidence>
<reference evidence="11" key="1">
    <citation type="submission" date="2020-05" db="EMBL/GenBank/DDBJ databases">
        <authorList>
            <person name="Zeng H."/>
            <person name="Chan Y.K."/>
            <person name="Watt R.M."/>
        </authorList>
    </citation>
    <scope>NUCLEOTIDE SEQUENCE</scope>
    <source>
        <strain evidence="11">ATCC 700770</strain>
        <strain evidence="10">ATCC 700773</strain>
    </source>
</reference>
<sequence length="283" mass="31924">MIESRAKRIVSKILIYFILTIVIIFIGFPLVYAFGGSFKTINEFLVGGTKIFPDVFQWKNYTNAWKHANFARYTLNSISFSLFSVIGTVITTSMTGYVMSRFNFPGKKALTFTFIVMLFLIGAVTLYPIFLLCNKMRLLNSIWGMVIAEVATLQPFYSILIMGYCDGIPRQIDESARIDGASTFHIYTRIILPIIKPILATAAILSFRDSWNNYMMPLAFTIAQPKLRTLTVGVVLLKDQGDGVAAWNTMLAGTIMSILPILIVYLFFNRYFIEGITQGAIKE</sequence>
<proteinExistence type="inferred from homology"/>
<keyword evidence="6 8" id="KW-1133">Transmembrane helix</keyword>
<evidence type="ECO:0000313" key="10">
    <source>
        <dbReference type="EMBL" id="QTQ11960.1"/>
    </source>
</evidence>
<evidence type="ECO:0000256" key="2">
    <source>
        <dbReference type="ARBA" id="ARBA00020515"/>
    </source>
</evidence>
<evidence type="ECO:0000259" key="9">
    <source>
        <dbReference type="PROSITE" id="PS50928"/>
    </source>
</evidence>
<protein>
    <recommendedName>
        <fullName evidence="2">sn-glycerol-3-phosphate transport system permease protein UgpE</fullName>
    </recommendedName>
</protein>
<feature type="transmembrane region" description="Helical" evidence="8">
    <location>
        <begin position="186"/>
        <end position="207"/>
    </location>
</feature>
<evidence type="ECO:0000256" key="1">
    <source>
        <dbReference type="ARBA" id="ARBA00004651"/>
    </source>
</evidence>
<evidence type="ECO:0000256" key="6">
    <source>
        <dbReference type="ARBA" id="ARBA00022989"/>
    </source>
</evidence>
<dbReference type="KEGG" id="tpav:HRQ91_04865"/>
<reference evidence="11 12" key="2">
    <citation type="journal article" date="2021" name="Microbiol. Resour. Announc.">
        <title>Complete Genome Sequences of Three Human Oral Treponema parvum Isolates.</title>
        <authorList>
            <person name="Zeng H."/>
            <person name="Watt R.M."/>
        </authorList>
    </citation>
    <scope>NUCLEOTIDE SEQUENCE [LARGE SCALE GENOMIC DNA]</scope>
    <source>
        <strain evidence="11 12">ATCC 700770</strain>
        <strain evidence="10">ATCC 700773</strain>
    </source>
</reference>
<dbReference type="PROSITE" id="PS50928">
    <property type="entry name" value="ABC_TM1"/>
    <property type="match status" value="1"/>
</dbReference>
<dbReference type="PANTHER" id="PTHR43744:SF8">
    <property type="entry name" value="SN-GLYCEROL-3-PHOSPHATE TRANSPORT SYSTEM PERMEASE PROTEIN UGPE"/>
    <property type="match status" value="1"/>
</dbReference>
<dbReference type="Pfam" id="PF00528">
    <property type="entry name" value="BPD_transp_1"/>
    <property type="match status" value="1"/>
</dbReference>
<dbReference type="InterPro" id="IPR000515">
    <property type="entry name" value="MetI-like"/>
</dbReference>
<organism evidence="11 12">
    <name type="scientific">Treponema parvum</name>
    <dbReference type="NCBI Taxonomy" id="138851"/>
    <lineage>
        <taxon>Bacteria</taxon>
        <taxon>Pseudomonadati</taxon>
        <taxon>Spirochaetota</taxon>
        <taxon>Spirochaetia</taxon>
        <taxon>Spirochaetales</taxon>
        <taxon>Treponemataceae</taxon>
        <taxon>Treponema</taxon>
    </lineage>
</organism>
<dbReference type="EMBL" id="CP054142">
    <property type="protein sequence ID" value="QTQ13843.1"/>
    <property type="molecule type" value="Genomic_DNA"/>
</dbReference>
<keyword evidence="4" id="KW-1003">Cell membrane</keyword>
<dbReference type="SUPFAM" id="SSF161098">
    <property type="entry name" value="MetI-like"/>
    <property type="match status" value="1"/>
</dbReference>
<dbReference type="GO" id="GO:0055085">
    <property type="term" value="P:transmembrane transport"/>
    <property type="evidence" value="ECO:0007669"/>
    <property type="project" value="InterPro"/>
</dbReference>
<keyword evidence="5 8" id="KW-0812">Transmembrane</keyword>
<feature type="domain" description="ABC transmembrane type-1" evidence="9">
    <location>
        <begin position="74"/>
        <end position="268"/>
    </location>
</feature>
<evidence type="ECO:0000256" key="8">
    <source>
        <dbReference type="RuleBase" id="RU363032"/>
    </source>
</evidence>
<dbReference type="RefSeq" id="WP_210116674.1">
    <property type="nucleotide sequence ID" value="NZ_CP054142.1"/>
</dbReference>
<gene>
    <name evidence="10" type="ORF">HRI96_07000</name>
    <name evidence="11" type="ORF">HRQ91_04865</name>
</gene>
<dbReference type="Gene3D" id="1.10.3720.10">
    <property type="entry name" value="MetI-like"/>
    <property type="match status" value="1"/>
</dbReference>
<dbReference type="GO" id="GO:0005886">
    <property type="term" value="C:plasma membrane"/>
    <property type="evidence" value="ECO:0007669"/>
    <property type="project" value="UniProtKB-SubCell"/>
</dbReference>
<feature type="transmembrane region" description="Helical" evidence="8">
    <location>
        <begin position="142"/>
        <end position="165"/>
    </location>
</feature>
<dbReference type="PANTHER" id="PTHR43744">
    <property type="entry name" value="ABC TRANSPORTER PERMEASE PROTEIN MG189-RELATED-RELATED"/>
    <property type="match status" value="1"/>
</dbReference>
<dbReference type="InterPro" id="IPR035906">
    <property type="entry name" value="MetI-like_sf"/>
</dbReference>
<comment type="similarity">
    <text evidence="8">Belongs to the binding-protein-dependent transport system permease family.</text>
</comment>
<feature type="transmembrane region" description="Helical" evidence="8">
    <location>
        <begin position="78"/>
        <end position="98"/>
    </location>
</feature>